<sequence length="535" mass="57748">MSELRFMTKRRETDREYVSQREFAELKRAALETFEQERRERETKIYEPSTPELTANAARRSTVIMLGSRVAVATMGWIGSVLIARAISPEQFGQFSLIFGLLGLLSVITDLGVGRVVLAKLVESNPWEISLVTTAFISLRVVLGLLGYILAVGYVWLLSYPAEVVEATAVAGLVVVVATPSHALSVMYQSRLKMTYVAVAEGAGQLAQLIATIAAVLWQPILIVFVIPALINEVVAAAIKIQGVRQGIAGPLPASRAQFRRWKEMLVEAIPLSIGFAFITLLSRVDVLMLGQLDSFESVGLYSIGYKFADLLQIVAITIVTPVTTLLVASWPDKLDAFRERSREAFIVLTVLGGASIAAFWPAAAEVLSLLYGERFTVAGTSTRLLVLGACFSMLTQLGLMMLVASGRHRTYPWVALGGLGVNVVLNFVLIPRLSFNGAALATVLTEILLFVAMWTVIFRTLPVRKLFPAVPFIATSLVGALAAITGTLGVERFGIPWPIVAIVAPVVVIGIFVVLPISGGKPLLSLIKPGGETA</sequence>
<feature type="transmembrane region" description="Helical" evidence="6">
    <location>
        <begin position="496"/>
        <end position="519"/>
    </location>
</feature>
<evidence type="ECO:0000256" key="5">
    <source>
        <dbReference type="ARBA" id="ARBA00023136"/>
    </source>
</evidence>
<evidence type="ECO:0000256" key="1">
    <source>
        <dbReference type="ARBA" id="ARBA00004651"/>
    </source>
</evidence>
<feature type="transmembrane region" description="Helical" evidence="6">
    <location>
        <begin position="94"/>
        <end position="118"/>
    </location>
</feature>
<reference evidence="7 8" key="1">
    <citation type="submission" date="2023-10" db="EMBL/GenBank/DDBJ databases">
        <title>Development of a sustainable strategy for remediation of hydrocarbon-contaminated territories based on the waste exchange concept.</title>
        <authorList>
            <person name="Krivoruchko A."/>
        </authorList>
    </citation>
    <scope>NUCLEOTIDE SEQUENCE [LARGE SCALE GENOMIC DNA]</scope>
    <source>
        <strain evidence="7 8">IEGM 1203</strain>
    </source>
</reference>
<comment type="subcellular location">
    <subcellularLocation>
        <location evidence="1">Cell membrane</location>
        <topology evidence="1">Multi-pass membrane protein</topology>
    </subcellularLocation>
</comment>
<dbReference type="PANTHER" id="PTHR30250">
    <property type="entry name" value="PST FAMILY PREDICTED COLANIC ACID TRANSPORTER"/>
    <property type="match status" value="1"/>
</dbReference>
<dbReference type="InterPro" id="IPR002797">
    <property type="entry name" value="Polysacc_synth"/>
</dbReference>
<keyword evidence="8" id="KW-1185">Reference proteome</keyword>
<proteinExistence type="predicted"/>
<evidence type="ECO:0000256" key="3">
    <source>
        <dbReference type="ARBA" id="ARBA00022692"/>
    </source>
</evidence>
<protein>
    <submittedName>
        <fullName evidence="7">Flippase</fullName>
    </submittedName>
</protein>
<organism evidence="7 8">
    <name type="scientific">Rhodococcus globerulus</name>
    <dbReference type="NCBI Taxonomy" id="33008"/>
    <lineage>
        <taxon>Bacteria</taxon>
        <taxon>Bacillati</taxon>
        <taxon>Actinomycetota</taxon>
        <taxon>Actinomycetes</taxon>
        <taxon>Mycobacteriales</taxon>
        <taxon>Nocardiaceae</taxon>
        <taxon>Rhodococcus</taxon>
    </lineage>
</organism>
<evidence type="ECO:0000313" key="8">
    <source>
        <dbReference type="Proteomes" id="UP001185927"/>
    </source>
</evidence>
<dbReference type="CDD" id="cd13128">
    <property type="entry name" value="MATE_Wzx_like"/>
    <property type="match status" value="1"/>
</dbReference>
<feature type="transmembrane region" description="Helical" evidence="6">
    <location>
        <begin position="130"/>
        <end position="157"/>
    </location>
</feature>
<keyword evidence="4 6" id="KW-1133">Transmembrane helix</keyword>
<evidence type="ECO:0000256" key="4">
    <source>
        <dbReference type="ARBA" id="ARBA00022989"/>
    </source>
</evidence>
<keyword evidence="2" id="KW-1003">Cell membrane</keyword>
<evidence type="ECO:0000256" key="6">
    <source>
        <dbReference type="SAM" id="Phobius"/>
    </source>
</evidence>
<name>A0ABU4BPZ5_RHOGO</name>
<dbReference type="EMBL" id="JAWLKB010000002">
    <property type="protein sequence ID" value="MDV6266265.1"/>
    <property type="molecule type" value="Genomic_DNA"/>
</dbReference>
<feature type="transmembrane region" description="Helical" evidence="6">
    <location>
        <begin position="266"/>
        <end position="291"/>
    </location>
</feature>
<dbReference type="InterPro" id="IPR050833">
    <property type="entry name" value="Poly_Biosynth_Transport"/>
</dbReference>
<gene>
    <name evidence="7" type="ORF">R3Q16_06590</name>
</gene>
<feature type="transmembrane region" description="Helical" evidence="6">
    <location>
        <begin position="470"/>
        <end position="490"/>
    </location>
</feature>
<dbReference type="RefSeq" id="WP_317540859.1">
    <property type="nucleotide sequence ID" value="NZ_JAWLKB010000002.1"/>
</dbReference>
<comment type="caution">
    <text evidence="7">The sequence shown here is derived from an EMBL/GenBank/DDBJ whole genome shotgun (WGS) entry which is preliminary data.</text>
</comment>
<feature type="transmembrane region" description="Helical" evidence="6">
    <location>
        <begin position="70"/>
        <end position="88"/>
    </location>
</feature>
<feature type="transmembrane region" description="Helical" evidence="6">
    <location>
        <begin position="412"/>
        <end position="432"/>
    </location>
</feature>
<evidence type="ECO:0000256" key="2">
    <source>
        <dbReference type="ARBA" id="ARBA00022475"/>
    </source>
</evidence>
<feature type="transmembrane region" description="Helical" evidence="6">
    <location>
        <begin position="385"/>
        <end position="405"/>
    </location>
</feature>
<keyword evidence="5 6" id="KW-0472">Membrane</keyword>
<dbReference type="Pfam" id="PF01943">
    <property type="entry name" value="Polysacc_synt"/>
    <property type="match status" value="1"/>
</dbReference>
<evidence type="ECO:0000313" key="7">
    <source>
        <dbReference type="EMBL" id="MDV6266265.1"/>
    </source>
</evidence>
<feature type="transmembrane region" description="Helical" evidence="6">
    <location>
        <begin position="311"/>
        <end position="332"/>
    </location>
</feature>
<feature type="transmembrane region" description="Helical" evidence="6">
    <location>
        <begin position="438"/>
        <end position="458"/>
    </location>
</feature>
<dbReference type="PANTHER" id="PTHR30250:SF11">
    <property type="entry name" value="O-ANTIGEN TRANSPORTER-RELATED"/>
    <property type="match status" value="1"/>
</dbReference>
<keyword evidence="3 6" id="KW-0812">Transmembrane</keyword>
<accession>A0ABU4BPZ5</accession>
<dbReference type="Proteomes" id="UP001185927">
    <property type="component" value="Unassembled WGS sequence"/>
</dbReference>
<feature type="transmembrane region" description="Helical" evidence="6">
    <location>
        <begin position="344"/>
        <end position="365"/>
    </location>
</feature>